<sequence>MDNNFLSVERLADEIVGEEMKEERVVIDTKNPQEAEMDTKNPLLLLHLVPHHLTMVFFVSSPTFSTKDVRFKQPSHSFPLLPVTNFNALSLRVENHEEEIIRKSKA</sequence>
<dbReference type="AlphaFoldDB" id="A0AAV9MLG9"/>
<name>A0AAV9MLG9_9SOLN</name>
<comment type="caution">
    <text evidence="1">The sequence shown here is derived from an EMBL/GenBank/DDBJ whole genome shotgun (WGS) entry which is preliminary data.</text>
</comment>
<protein>
    <submittedName>
        <fullName evidence="1">Uncharacterized protein</fullName>
    </submittedName>
</protein>
<reference evidence="1 2" key="1">
    <citation type="submission" date="2023-10" db="EMBL/GenBank/DDBJ databases">
        <title>Genome-Wide Identification Analysis in wild type Solanum Pinnatisectum Reveals Some Genes Defensing Phytophthora Infestans.</title>
        <authorList>
            <person name="Sun C."/>
        </authorList>
    </citation>
    <scope>NUCLEOTIDE SEQUENCE [LARGE SCALE GENOMIC DNA]</scope>
    <source>
        <strain evidence="1">LQN</strain>
        <tissue evidence="1">Leaf</tissue>
    </source>
</reference>
<keyword evidence="2" id="KW-1185">Reference proteome</keyword>
<organism evidence="1 2">
    <name type="scientific">Solanum pinnatisectum</name>
    <name type="common">tansyleaf nightshade</name>
    <dbReference type="NCBI Taxonomy" id="50273"/>
    <lineage>
        <taxon>Eukaryota</taxon>
        <taxon>Viridiplantae</taxon>
        <taxon>Streptophyta</taxon>
        <taxon>Embryophyta</taxon>
        <taxon>Tracheophyta</taxon>
        <taxon>Spermatophyta</taxon>
        <taxon>Magnoliopsida</taxon>
        <taxon>eudicotyledons</taxon>
        <taxon>Gunneridae</taxon>
        <taxon>Pentapetalae</taxon>
        <taxon>asterids</taxon>
        <taxon>lamiids</taxon>
        <taxon>Solanales</taxon>
        <taxon>Solanaceae</taxon>
        <taxon>Solanoideae</taxon>
        <taxon>Solaneae</taxon>
        <taxon>Solanum</taxon>
    </lineage>
</organism>
<dbReference type="EMBL" id="JAWPEI010000001">
    <property type="protein sequence ID" value="KAK4737562.1"/>
    <property type="molecule type" value="Genomic_DNA"/>
</dbReference>
<accession>A0AAV9MLG9</accession>
<dbReference type="Proteomes" id="UP001311915">
    <property type="component" value="Unassembled WGS sequence"/>
</dbReference>
<gene>
    <name evidence="1" type="ORF">R3W88_001259</name>
</gene>
<evidence type="ECO:0000313" key="2">
    <source>
        <dbReference type="Proteomes" id="UP001311915"/>
    </source>
</evidence>
<proteinExistence type="predicted"/>
<evidence type="ECO:0000313" key="1">
    <source>
        <dbReference type="EMBL" id="KAK4737562.1"/>
    </source>
</evidence>